<evidence type="ECO:0000256" key="5">
    <source>
        <dbReference type="ARBA" id="ARBA00023136"/>
    </source>
</evidence>
<dbReference type="SUPFAM" id="SSF103473">
    <property type="entry name" value="MFS general substrate transporter"/>
    <property type="match status" value="1"/>
</dbReference>
<dbReference type="PANTHER" id="PTHR23501">
    <property type="entry name" value="MAJOR FACILITATOR SUPERFAMILY"/>
    <property type="match status" value="1"/>
</dbReference>
<evidence type="ECO:0000313" key="8">
    <source>
        <dbReference type="EMBL" id="RVX68445.1"/>
    </source>
</evidence>
<feature type="domain" description="Major facilitator superfamily (MFS) profile" evidence="7">
    <location>
        <begin position="58"/>
        <end position="573"/>
    </location>
</feature>
<dbReference type="InterPro" id="IPR020846">
    <property type="entry name" value="MFS_dom"/>
</dbReference>
<dbReference type="Gene3D" id="1.20.1250.20">
    <property type="entry name" value="MFS general substrate transporter like domains"/>
    <property type="match status" value="2"/>
</dbReference>
<accession>A0A438MXI5</accession>
<evidence type="ECO:0000313" key="9">
    <source>
        <dbReference type="Proteomes" id="UP000288859"/>
    </source>
</evidence>
<evidence type="ECO:0000256" key="4">
    <source>
        <dbReference type="ARBA" id="ARBA00022989"/>
    </source>
</evidence>
<dbReference type="GO" id="GO:0005886">
    <property type="term" value="C:plasma membrane"/>
    <property type="evidence" value="ECO:0007669"/>
    <property type="project" value="TreeGrafter"/>
</dbReference>
<feature type="transmembrane region" description="Helical" evidence="6">
    <location>
        <begin position="148"/>
        <end position="168"/>
    </location>
</feature>
<dbReference type="Pfam" id="PF06609">
    <property type="entry name" value="TRI12"/>
    <property type="match status" value="1"/>
</dbReference>
<dbReference type="EMBL" id="NAJM01000038">
    <property type="protein sequence ID" value="RVX68445.1"/>
    <property type="molecule type" value="Genomic_DNA"/>
</dbReference>
<feature type="transmembrane region" description="Helical" evidence="6">
    <location>
        <begin position="215"/>
        <end position="234"/>
    </location>
</feature>
<evidence type="ECO:0000256" key="2">
    <source>
        <dbReference type="ARBA" id="ARBA00022448"/>
    </source>
</evidence>
<dbReference type="InterPro" id="IPR036259">
    <property type="entry name" value="MFS_trans_sf"/>
</dbReference>
<feature type="transmembrane region" description="Helical" evidence="6">
    <location>
        <begin position="370"/>
        <end position="389"/>
    </location>
</feature>
<proteinExistence type="predicted"/>
<evidence type="ECO:0000256" key="6">
    <source>
        <dbReference type="SAM" id="Phobius"/>
    </source>
</evidence>
<keyword evidence="4 6" id="KW-1133">Transmembrane helix</keyword>
<feature type="transmembrane region" description="Helical" evidence="6">
    <location>
        <begin position="549"/>
        <end position="568"/>
    </location>
</feature>
<dbReference type="PANTHER" id="PTHR23501:SF195">
    <property type="entry name" value="PEP5"/>
    <property type="match status" value="1"/>
</dbReference>
<comment type="subcellular location">
    <subcellularLocation>
        <location evidence="1">Membrane</location>
        <topology evidence="1">Multi-pass membrane protein</topology>
    </subcellularLocation>
</comment>
<dbReference type="AlphaFoldDB" id="A0A438MXI5"/>
<sequence>MSPEQNAPVLPLTDKIDVKSIDLAHHDESIAAESPEVENITYTDEIHEPELHARTWIALTALCVQSFCQLFSLMGPPSLLGQIAADLNGVESQTWVPNSMLLVQAVFCGILSSASDLFQARKALLVTCTTIAFIGSAIAPGSQSIGRLIAAQTLIGASIAVITLTFVVPSEILPTKWRPMAQAAINVAGGLGMISAPLIMGALAKRNLQTGWRTFYWIEMALWGASAVFLFIGYRPPKRHTRFDHLSTWQKLKQLDLLGALIIATGLVLLLTGLNLGGTLYPWASAPTLVTLILGFVGLIGFGIFEWKGTKRGIVNHELFTHNKKLVRTFIICVWLMFVEGAMVYSYIIFYPVLTQALFETDLVVSSARVSVYFGGLAVGTPIFGYVGVKLRSIRETLTVGHIICLVGTIGMSTIQPGQNARSLVFVALSGFGTAAVLSQAIAGVQLASPHRHVATATAVAVISRAVSSSSFTSMYSAVVANKLGVYIPEYIANAVVAAGLPVESVPDIILALTGSRPEAVASVPGVTEADINAGVQGLQQAYADGLRYPFIIACPFIFLAAVASWFITDLKAIMNYHVDAPVEKLNAKGGHDEKIVDSV</sequence>
<dbReference type="Proteomes" id="UP000288859">
    <property type="component" value="Unassembled WGS sequence"/>
</dbReference>
<dbReference type="PROSITE" id="PS50850">
    <property type="entry name" value="MFS"/>
    <property type="match status" value="1"/>
</dbReference>
<name>A0A438MXI5_EXOME</name>
<feature type="transmembrane region" description="Helical" evidence="6">
    <location>
        <begin position="421"/>
        <end position="443"/>
    </location>
</feature>
<keyword evidence="3 6" id="KW-0812">Transmembrane</keyword>
<evidence type="ECO:0000259" key="7">
    <source>
        <dbReference type="PROSITE" id="PS50850"/>
    </source>
</evidence>
<feature type="transmembrane region" description="Helical" evidence="6">
    <location>
        <begin position="396"/>
        <end position="415"/>
    </location>
</feature>
<organism evidence="8 9">
    <name type="scientific">Exophiala mesophila</name>
    <name type="common">Black yeast-like fungus</name>
    <dbReference type="NCBI Taxonomy" id="212818"/>
    <lineage>
        <taxon>Eukaryota</taxon>
        <taxon>Fungi</taxon>
        <taxon>Dikarya</taxon>
        <taxon>Ascomycota</taxon>
        <taxon>Pezizomycotina</taxon>
        <taxon>Eurotiomycetes</taxon>
        <taxon>Chaetothyriomycetidae</taxon>
        <taxon>Chaetothyriales</taxon>
        <taxon>Herpotrichiellaceae</taxon>
        <taxon>Exophiala</taxon>
    </lineage>
</organism>
<dbReference type="OrthoDB" id="2587356at2759"/>
<keyword evidence="2" id="KW-0813">Transport</keyword>
<dbReference type="VEuPathDB" id="FungiDB:PV10_06314"/>
<comment type="caution">
    <text evidence="8">The sequence shown here is derived from an EMBL/GenBank/DDBJ whole genome shotgun (WGS) entry which is preliminary data.</text>
</comment>
<protein>
    <recommendedName>
        <fullName evidence="7">Major facilitator superfamily (MFS) profile domain-containing protein</fullName>
    </recommendedName>
</protein>
<gene>
    <name evidence="8" type="ORF">B0A52_07445</name>
</gene>
<feature type="transmembrane region" description="Helical" evidence="6">
    <location>
        <begin position="255"/>
        <end position="274"/>
    </location>
</feature>
<evidence type="ECO:0000256" key="1">
    <source>
        <dbReference type="ARBA" id="ARBA00004141"/>
    </source>
</evidence>
<keyword evidence="5 6" id="KW-0472">Membrane</keyword>
<evidence type="ECO:0000256" key="3">
    <source>
        <dbReference type="ARBA" id="ARBA00022692"/>
    </source>
</evidence>
<feature type="transmembrane region" description="Helical" evidence="6">
    <location>
        <begin position="280"/>
        <end position="305"/>
    </location>
</feature>
<feature type="transmembrane region" description="Helical" evidence="6">
    <location>
        <begin position="180"/>
        <end position="203"/>
    </location>
</feature>
<dbReference type="InterPro" id="IPR010573">
    <property type="entry name" value="MFS_Str1/Tri12-like"/>
</dbReference>
<dbReference type="GO" id="GO:0022857">
    <property type="term" value="F:transmembrane transporter activity"/>
    <property type="evidence" value="ECO:0007669"/>
    <property type="project" value="InterPro"/>
</dbReference>
<reference evidence="8 9" key="1">
    <citation type="submission" date="2017-03" db="EMBL/GenBank/DDBJ databases">
        <title>Genomes of endolithic fungi from Antarctica.</title>
        <authorList>
            <person name="Coleine C."/>
            <person name="Masonjones S."/>
            <person name="Stajich J.E."/>
        </authorList>
    </citation>
    <scope>NUCLEOTIDE SEQUENCE [LARGE SCALE GENOMIC DNA]</scope>
    <source>
        <strain evidence="8 9">CCFEE 6314</strain>
    </source>
</reference>
<feature type="transmembrane region" description="Helical" evidence="6">
    <location>
        <begin position="326"/>
        <end position="350"/>
    </location>
</feature>